<sequence length="103" mass="12191">MRMCINYRHLNKIGIQPVESERFRHSVNCFQNEDKQLYAKFNKCEFWLREVSFLGHIVSASGIRVDHSKISAILEWKSPKNIRKRLFDDCNSVDQTASERCEI</sequence>
<evidence type="ECO:0000313" key="2">
    <source>
        <dbReference type="Proteomes" id="UP000325315"/>
    </source>
</evidence>
<accession>A0A5B6X130</accession>
<dbReference type="InterPro" id="IPR043502">
    <property type="entry name" value="DNA/RNA_pol_sf"/>
</dbReference>
<dbReference type="SUPFAM" id="SSF56672">
    <property type="entry name" value="DNA/RNA polymerases"/>
    <property type="match status" value="1"/>
</dbReference>
<keyword evidence="1" id="KW-0695">RNA-directed DNA polymerase</keyword>
<dbReference type="PANTHER" id="PTHR45643">
    <property type="entry name" value="REVERSE TRANSCRIPTASE"/>
    <property type="match status" value="1"/>
</dbReference>
<dbReference type="GO" id="GO:0003964">
    <property type="term" value="F:RNA-directed DNA polymerase activity"/>
    <property type="evidence" value="ECO:0007669"/>
    <property type="project" value="UniProtKB-KW"/>
</dbReference>
<evidence type="ECO:0000313" key="1">
    <source>
        <dbReference type="EMBL" id="KAA3487870.1"/>
    </source>
</evidence>
<keyword evidence="1" id="KW-0548">Nucleotidyltransferase</keyword>
<organism evidence="1 2">
    <name type="scientific">Gossypium australe</name>
    <dbReference type="NCBI Taxonomy" id="47621"/>
    <lineage>
        <taxon>Eukaryota</taxon>
        <taxon>Viridiplantae</taxon>
        <taxon>Streptophyta</taxon>
        <taxon>Embryophyta</taxon>
        <taxon>Tracheophyta</taxon>
        <taxon>Spermatophyta</taxon>
        <taxon>Magnoliopsida</taxon>
        <taxon>eudicotyledons</taxon>
        <taxon>Gunneridae</taxon>
        <taxon>Pentapetalae</taxon>
        <taxon>rosids</taxon>
        <taxon>malvids</taxon>
        <taxon>Malvales</taxon>
        <taxon>Malvaceae</taxon>
        <taxon>Malvoideae</taxon>
        <taxon>Gossypium</taxon>
    </lineage>
</organism>
<protein>
    <submittedName>
        <fullName evidence="1">RNA-directed DNA polymerase-like protein</fullName>
    </submittedName>
</protein>
<gene>
    <name evidence="1" type="ORF">EPI10_031669</name>
</gene>
<dbReference type="EMBL" id="SMMG02000001">
    <property type="protein sequence ID" value="KAA3487870.1"/>
    <property type="molecule type" value="Genomic_DNA"/>
</dbReference>
<dbReference type="InterPro" id="IPR043128">
    <property type="entry name" value="Rev_trsase/Diguanyl_cyclase"/>
</dbReference>
<proteinExistence type="predicted"/>
<dbReference type="OrthoDB" id="415724at2759"/>
<reference evidence="2" key="1">
    <citation type="journal article" date="2019" name="Plant Biotechnol. J.">
        <title>Genome sequencing of the Australian wild diploid species Gossypium australe highlights disease resistance and delayed gland morphogenesis.</title>
        <authorList>
            <person name="Cai Y."/>
            <person name="Cai X."/>
            <person name="Wang Q."/>
            <person name="Wang P."/>
            <person name="Zhang Y."/>
            <person name="Cai C."/>
            <person name="Xu Y."/>
            <person name="Wang K."/>
            <person name="Zhou Z."/>
            <person name="Wang C."/>
            <person name="Geng S."/>
            <person name="Li B."/>
            <person name="Dong Q."/>
            <person name="Hou Y."/>
            <person name="Wang H."/>
            <person name="Ai P."/>
            <person name="Liu Z."/>
            <person name="Yi F."/>
            <person name="Sun M."/>
            <person name="An G."/>
            <person name="Cheng J."/>
            <person name="Zhang Y."/>
            <person name="Shi Q."/>
            <person name="Xie Y."/>
            <person name="Shi X."/>
            <person name="Chang Y."/>
            <person name="Huang F."/>
            <person name="Chen Y."/>
            <person name="Hong S."/>
            <person name="Mi L."/>
            <person name="Sun Q."/>
            <person name="Zhang L."/>
            <person name="Zhou B."/>
            <person name="Peng R."/>
            <person name="Zhang X."/>
            <person name="Liu F."/>
        </authorList>
    </citation>
    <scope>NUCLEOTIDE SEQUENCE [LARGE SCALE GENOMIC DNA]</scope>
    <source>
        <strain evidence="2">cv. PA1801</strain>
    </source>
</reference>
<keyword evidence="2" id="KW-1185">Reference proteome</keyword>
<comment type="caution">
    <text evidence="1">The sequence shown here is derived from an EMBL/GenBank/DDBJ whole genome shotgun (WGS) entry which is preliminary data.</text>
</comment>
<dbReference type="PANTHER" id="PTHR45643:SF11">
    <property type="entry name" value="RNA-DIRECTED DNA POLYMERASE"/>
    <property type="match status" value="1"/>
</dbReference>
<dbReference type="Proteomes" id="UP000325315">
    <property type="component" value="Unassembled WGS sequence"/>
</dbReference>
<dbReference type="AlphaFoldDB" id="A0A5B6X130"/>
<keyword evidence="1" id="KW-0808">Transferase</keyword>
<dbReference type="Gene3D" id="3.30.70.270">
    <property type="match status" value="1"/>
</dbReference>
<name>A0A5B6X130_9ROSI</name>